<sequence length="171" mass="18610">MGLADLDRRNQAEGKAAGVDCFDASDSRRRPATIRTSVVVTLSATLVSACLPVTRNRHALAGQAETSHTLNTMPSPLKDADDRRPGEFYEDCAYHPCLCTATDMGTVDGISLVDGSYPRNCGVPHCGVRKLTFEEAVQWRLHGPADLPPEVEAQMTDAQKCWLKPANDNRV</sequence>
<gene>
    <name evidence="1" type="ORF">Pla133_17060</name>
</gene>
<evidence type="ECO:0000313" key="2">
    <source>
        <dbReference type="Proteomes" id="UP000316921"/>
    </source>
</evidence>
<name>A0A518BI20_9BACT</name>
<dbReference type="RefSeq" id="WP_145064448.1">
    <property type="nucleotide sequence ID" value="NZ_CP036287.1"/>
</dbReference>
<protein>
    <submittedName>
        <fullName evidence="1">Uncharacterized protein</fullName>
    </submittedName>
</protein>
<keyword evidence="2" id="KW-1185">Reference proteome</keyword>
<dbReference type="KEGG" id="pbap:Pla133_17060"/>
<organism evidence="1 2">
    <name type="scientific">Engelhardtia mirabilis</name>
    <dbReference type="NCBI Taxonomy" id="2528011"/>
    <lineage>
        <taxon>Bacteria</taxon>
        <taxon>Pseudomonadati</taxon>
        <taxon>Planctomycetota</taxon>
        <taxon>Planctomycetia</taxon>
        <taxon>Planctomycetia incertae sedis</taxon>
        <taxon>Engelhardtia</taxon>
    </lineage>
</organism>
<accession>A0A518BI20</accession>
<evidence type="ECO:0000313" key="1">
    <source>
        <dbReference type="EMBL" id="QDU66630.1"/>
    </source>
</evidence>
<dbReference type="EMBL" id="CP036287">
    <property type="protein sequence ID" value="QDU66630.1"/>
    <property type="molecule type" value="Genomic_DNA"/>
</dbReference>
<dbReference type="Proteomes" id="UP000316921">
    <property type="component" value="Chromosome"/>
</dbReference>
<reference evidence="1 2" key="1">
    <citation type="submission" date="2019-02" db="EMBL/GenBank/DDBJ databases">
        <title>Deep-cultivation of Planctomycetes and their phenomic and genomic characterization uncovers novel biology.</title>
        <authorList>
            <person name="Wiegand S."/>
            <person name="Jogler M."/>
            <person name="Boedeker C."/>
            <person name="Pinto D."/>
            <person name="Vollmers J."/>
            <person name="Rivas-Marin E."/>
            <person name="Kohn T."/>
            <person name="Peeters S.H."/>
            <person name="Heuer A."/>
            <person name="Rast P."/>
            <person name="Oberbeckmann S."/>
            <person name="Bunk B."/>
            <person name="Jeske O."/>
            <person name="Meyerdierks A."/>
            <person name="Storesund J.E."/>
            <person name="Kallscheuer N."/>
            <person name="Luecker S."/>
            <person name="Lage O.M."/>
            <person name="Pohl T."/>
            <person name="Merkel B.J."/>
            <person name="Hornburger P."/>
            <person name="Mueller R.-W."/>
            <person name="Bruemmer F."/>
            <person name="Labrenz M."/>
            <person name="Spormann A.M."/>
            <person name="Op den Camp H."/>
            <person name="Overmann J."/>
            <person name="Amann R."/>
            <person name="Jetten M.S.M."/>
            <person name="Mascher T."/>
            <person name="Medema M.H."/>
            <person name="Devos D.P."/>
            <person name="Kaster A.-K."/>
            <person name="Ovreas L."/>
            <person name="Rohde M."/>
            <person name="Galperin M.Y."/>
            <person name="Jogler C."/>
        </authorList>
    </citation>
    <scope>NUCLEOTIDE SEQUENCE [LARGE SCALE GENOMIC DNA]</scope>
    <source>
        <strain evidence="1 2">Pla133</strain>
    </source>
</reference>
<proteinExistence type="predicted"/>
<dbReference type="AlphaFoldDB" id="A0A518BI20"/>